<reference evidence="2" key="1">
    <citation type="journal article" date="2020" name="Microb. Genom.">
        <title>Genetic diversity of clinical and environmental Mucorales isolates obtained from an investigation of mucormycosis cases among solid organ transplant recipients.</title>
        <authorList>
            <person name="Nguyen M.H."/>
            <person name="Kaul D."/>
            <person name="Muto C."/>
            <person name="Cheng S.J."/>
            <person name="Richter R.A."/>
            <person name="Bruno V.M."/>
            <person name="Liu G."/>
            <person name="Beyhan S."/>
            <person name="Sundermann A.J."/>
            <person name="Mounaud S."/>
            <person name="Pasculle A.W."/>
            <person name="Nierman W.C."/>
            <person name="Driscoll E."/>
            <person name="Cumbie R."/>
            <person name="Clancy C.J."/>
            <person name="Dupont C.L."/>
        </authorList>
    </citation>
    <scope>NUCLEOTIDE SEQUENCE</scope>
    <source>
        <strain evidence="2">GL11</strain>
    </source>
</reference>
<evidence type="ECO:0000256" key="1">
    <source>
        <dbReference type="SAM" id="MobiDB-lite"/>
    </source>
</evidence>
<keyword evidence="3" id="KW-1185">Reference proteome</keyword>
<evidence type="ECO:0000313" key="3">
    <source>
        <dbReference type="Proteomes" id="UP000716291"/>
    </source>
</evidence>
<name>A0A9P7BSW5_RHIOR</name>
<proteinExistence type="predicted"/>
<dbReference type="Proteomes" id="UP000716291">
    <property type="component" value="Unassembled WGS sequence"/>
</dbReference>
<protein>
    <submittedName>
        <fullName evidence="2">Uncharacterized protein</fullName>
    </submittedName>
</protein>
<sequence>MPKAILPITTVLSSPPGNTWKPTAFIDTNLGISNSPVPYLKVISLRSATDAKFHSVSLENVYHKGMTKLDQIAPPRSRNSSRSKLSKSRTQKRIVTIKPVISTIDDDLQDHVENHPTNSKIQGLYHMDNAADNYVSGHETLNPHNMNTDCFASTHENTSNMVNHLNDLPMKEFDLTDSDPDYLPSADDQSEITESDGEEYGSKDKMGPRRSSCAS</sequence>
<comment type="caution">
    <text evidence="2">The sequence shown here is derived from an EMBL/GenBank/DDBJ whole genome shotgun (WGS) entry which is preliminary data.</text>
</comment>
<feature type="compositionally biased region" description="Basic residues" evidence="1">
    <location>
        <begin position="79"/>
        <end position="92"/>
    </location>
</feature>
<gene>
    <name evidence="2" type="ORF">G6F64_005879</name>
</gene>
<dbReference type="AlphaFoldDB" id="A0A9P7BSW5"/>
<feature type="region of interest" description="Disordered" evidence="1">
    <location>
        <begin position="171"/>
        <end position="215"/>
    </location>
</feature>
<dbReference type="EMBL" id="JAANQT010000748">
    <property type="protein sequence ID" value="KAG1308673.1"/>
    <property type="molecule type" value="Genomic_DNA"/>
</dbReference>
<evidence type="ECO:0000313" key="2">
    <source>
        <dbReference type="EMBL" id="KAG1308673.1"/>
    </source>
</evidence>
<organism evidence="2 3">
    <name type="scientific">Rhizopus oryzae</name>
    <name type="common">Mucormycosis agent</name>
    <name type="synonym">Rhizopus arrhizus var. delemar</name>
    <dbReference type="NCBI Taxonomy" id="64495"/>
    <lineage>
        <taxon>Eukaryota</taxon>
        <taxon>Fungi</taxon>
        <taxon>Fungi incertae sedis</taxon>
        <taxon>Mucoromycota</taxon>
        <taxon>Mucoromycotina</taxon>
        <taxon>Mucoromycetes</taxon>
        <taxon>Mucorales</taxon>
        <taxon>Mucorineae</taxon>
        <taxon>Rhizopodaceae</taxon>
        <taxon>Rhizopus</taxon>
    </lineage>
</organism>
<dbReference type="OrthoDB" id="10280967at2759"/>
<feature type="region of interest" description="Disordered" evidence="1">
    <location>
        <begin position="71"/>
        <end position="92"/>
    </location>
</feature>
<feature type="compositionally biased region" description="Acidic residues" evidence="1">
    <location>
        <begin position="188"/>
        <end position="199"/>
    </location>
</feature>
<accession>A0A9P7BSW5</accession>